<accession>A0A0D2JVI4</accession>
<name>A0A0D2JVI4_9BACT</name>
<dbReference type="CDD" id="cd16352">
    <property type="entry name" value="CheD"/>
    <property type="match status" value="1"/>
</dbReference>
<protein>
    <recommendedName>
        <fullName evidence="3">Probable chemoreceptor glutamine deamidase CheD</fullName>
        <ecNumber evidence="3">3.5.1.44</ecNumber>
    </recommendedName>
</protein>
<dbReference type="HAMAP" id="MF_01440">
    <property type="entry name" value="CheD"/>
    <property type="match status" value="1"/>
</dbReference>
<dbReference type="Pfam" id="PF03975">
    <property type="entry name" value="CheD"/>
    <property type="match status" value="1"/>
</dbReference>
<dbReference type="InterPro" id="IPR011324">
    <property type="entry name" value="Cytotoxic_necrot_fac-like_cat"/>
</dbReference>
<evidence type="ECO:0000256" key="3">
    <source>
        <dbReference type="HAMAP-Rule" id="MF_01440"/>
    </source>
</evidence>
<keyword evidence="2 3" id="KW-0378">Hydrolase</keyword>
<comment type="caution">
    <text evidence="4">The sequence shown here is derived from an EMBL/GenBank/DDBJ whole genome shotgun (WGS) entry which is preliminary data.</text>
</comment>
<organism evidence="4 5">
    <name type="scientific">Dethiosulfatarculus sandiegensis</name>
    <dbReference type="NCBI Taxonomy" id="1429043"/>
    <lineage>
        <taxon>Bacteria</taxon>
        <taxon>Pseudomonadati</taxon>
        <taxon>Thermodesulfobacteriota</taxon>
        <taxon>Desulfarculia</taxon>
        <taxon>Desulfarculales</taxon>
        <taxon>Desulfarculaceae</taxon>
        <taxon>Dethiosulfatarculus</taxon>
    </lineage>
</organism>
<evidence type="ECO:0000313" key="4">
    <source>
        <dbReference type="EMBL" id="KIX13585.1"/>
    </source>
</evidence>
<dbReference type="InParanoid" id="A0A0D2JVI4"/>
<evidence type="ECO:0000256" key="1">
    <source>
        <dbReference type="ARBA" id="ARBA00022500"/>
    </source>
</evidence>
<proteinExistence type="inferred from homology"/>
<dbReference type="PANTHER" id="PTHR35147">
    <property type="entry name" value="CHEMORECEPTOR GLUTAMINE DEAMIDASE CHED-RELATED"/>
    <property type="match status" value="1"/>
</dbReference>
<comment type="similarity">
    <text evidence="3">Belongs to the CheD family.</text>
</comment>
<comment type="function">
    <text evidence="3">Probably deamidates glutamine residues to glutamate on methyl-accepting chemotaxis receptors (MCPs), playing an important role in chemotaxis.</text>
</comment>
<keyword evidence="5" id="KW-1185">Reference proteome</keyword>
<comment type="catalytic activity">
    <reaction evidence="3">
        <text>L-glutaminyl-[protein] + H2O = L-glutamyl-[protein] + NH4(+)</text>
        <dbReference type="Rhea" id="RHEA:16441"/>
        <dbReference type="Rhea" id="RHEA-COMP:10207"/>
        <dbReference type="Rhea" id="RHEA-COMP:10208"/>
        <dbReference type="ChEBI" id="CHEBI:15377"/>
        <dbReference type="ChEBI" id="CHEBI:28938"/>
        <dbReference type="ChEBI" id="CHEBI:29973"/>
        <dbReference type="ChEBI" id="CHEBI:30011"/>
        <dbReference type="EC" id="3.5.1.44"/>
    </reaction>
</comment>
<dbReference type="GO" id="GO:0006935">
    <property type="term" value="P:chemotaxis"/>
    <property type="evidence" value="ECO:0007669"/>
    <property type="project" value="UniProtKB-UniRule"/>
</dbReference>
<evidence type="ECO:0000256" key="2">
    <source>
        <dbReference type="ARBA" id="ARBA00022801"/>
    </source>
</evidence>
<dbReference type="EMBL" id="AZAC01000014">
    <property type="protein sequence ID" value="KIX13585.1"/>
    <property type="molecule type" value="Genomic_DNA"/>
</dbReference>
<dbReference type="Proteomes" id="UP000032233">
    <property type="component" value="Unassembled WGS sequence"/>
</dbReference>
<gene>
    <name evidence="3" type="primary">cheD</name>
    <name evidence="4" type="ORF">X474_11075</name>
</gene>
<dbReference type="InterPro" id="IPR005659">
    <property type="entry name" value="Chemorcpt_Glu_NH3ase_CheD"/>
</dbReference>
<dbReference type="GO" id="GO:0050568">
    <property type="term" value="F:protein-glutamine glutaminase activity"/>
    <property type="evidence" value="ECO:0007669"/>
    <property type="project" value="UniProtKB-UniRule"/>
</dbReference>
<dbReference type="EC" id="3.5.1.44" evidence="3"/>
<dbReference type="AlphaFoldDB" id="A0A0D2JVI4"/>
<evidence type="ECO:0000313" key="5">
    <source>
        <dbReference type="Proteomes" id="UP000032233"/>
    </source>
</evidence>
<dbReference type="Gene3D" id="3.30.1330.200">
    <property type="match status" value="1"/>
</dbReference>
<keyword evidence="1 3" id="KW-0145">Chemotaxis</keyword>
<dbReference type="PANTHER" id="PTHR35147:SF2">
    <property type="entry name" value="CHEMORECEPTOR GLUTAMINE DEAMIDASE CHED-RELATED"/>
    <property type="match status" value="1"/>
</dbReference>
<sequence>MKPGEYYVTDQDEVIATVLGSCISVCLKDEKNKIGGMNHFMLPGDFRQEDVFTSQSARYGMYAMEMVLGDLIKLGGDREHLTAKVFGGGHVLKTVAQNAASVPTSNIQFVKSFLSMEGIKVLKTDVGGSLGRKVLYLPYSGKVFVKRLVPEAERKVAERDQKYQQRLEHQVGKESLTYF</sequence>
<dbReference type="SUPFAM" id="SSF64438">
    <property type="entry name" value="CNF1/YfiH-like putative cysteine hydrolases"/>
    <property type="match status" value="1"/>
</dbReference>
<dbReference type="STRING" id="1429043.X474_11075"/>
<reference evidence="4 5" key="1">
    <citation type="submission" date="2013-11" db="EMBL/GenBank/DDBJ databases">
        <title>Metagenomic analysis of a methanogenic consortium involved in long chain n-alkane degradation.</title>
        <authorList>
            <person name="Davidova I.A."/>
            <person name="Callaghan A.V."/>
            <person name="Wawrik B."/>
            <person name="Pruitt S."/>
            <person name="Marks C."/>
            <person name="Duncan K.E."/>
            <person name="Suflita J.M."/>
        </authorList>
    </citation>
    <scope>NUCLEOTIDE SEQUENCE [LARGE SCALE GENOMIC DNA]</scope>
    <source>
        <strain evidence="4 5">SPR</strain>
    </source>
</reference>
<dbReference type="PATRIC" id="fig|1429043.3.peg.2357"/>
<dbReference type="InterPro" id="IPR038592">
    <property type="entry name" value="CheD-like_sf"/>
</dbReference>